<evidence type="ECO:0000256" key="1">
    <source>
        <dbReference type="SAM" id="MobiDB-lite"/>
    </source>
</evidence>
<keyword evidence="3" id="KW-1185">Reference proteome</keyword>
<proteinExistence type="predicted"/>
<feature type="compositionally biased region" description="Polar residues" evidence="1">
    <location>
        <begin position="239"/>
        <end position="253"/>
    </location>
</feature>
<evidence type="ECO:0000313" key="2">
    <source>
        <dbReference type="EMBL" id="OQV18068.1"/>
    </source>
</evidence>
<evidence type="ECO:0000313" key="3">
    <source>
        <dbReference type="Proteomes" id="UP000192578"/>
    </source>
</evidence>
<reference evidence="3" key="1">
    <citation type="submission" date="2017-01" db="EMBL/GenBank/DDBJ databases">
        <title>Comparative genomics of anhydrobiosis in the tardigrade Hypsibius dujardini.</title>
        <authorList>
            <person name="Yoshida Y."/>
            <person name="Koutsovoulos G."/>
            <person name="Laetsch D."/>
            <person name="Stevens L."/>
            <person name="Kumar S."/>
            <person name="Horikawa D."/>
            <person name="Ishino K."/>
            <person name="Komine S."/>
            <person name="Tomita M."/>
            <person name="Blaxter M."/>
            <person name="Arakawa K."/>
        </authorList>
    </citation>
    <scope>NUCLEOTIDE SEQUENCE [LARGE SCALE GENOMIC DNA]</scope>
    <source>
        <strain evidence="3">Z151</strain>
    </source>
</reference>
<sequence>MPQTRRSNAVVLDDDAEESGDRDRDSDCEIIDEIVTPSKRPLTAKKSVASSKTDTTPLAQAYDSWHKSNLEYSAQDQPERRRPLVLHYIRLMLEELRKQPNLHVPVYDKASAKSISLSVFSSRRRVFGKHASAVRLRGKKIFSKMAALSELYLTKQAEQRMLQWEEVNLSPEEREDLLDDLKSFNDLLARSDSNEEELSDEGSTKSSPKKRLRRRSVDSSPPPSTESPQFPEGADKPQTPENQEPTGSSSTVIVSGEKTRSPKKRTTKVGSLADLALLERHDELLGDLTKLERIFELSTAMQELKDQPYATPDYVYNPRYSVGDEIVVCSEFFYFAKIRSVKDDFDCPDLLKRIPAYEVVYREWTAPEPDREFVVEYDIFALTGPNYRPVELFMAHNWNRLKKWSSQPKAKKRGMFVMDPGNYAVVSNEVNKQFAKAFGSTDFKSWLNI</sequence>
<dbReference type="EMBL" id="MTYJ01000053">
    <property type="protein sequence ID" value="OQV18068.1"/>
    <property type="molecule type" value="Genomic_DNA"/>
</dbReference>
<comment type="caution">
    <text evidence="2">The sequence shown here is derived from an EMBL/GenBank/DDBJ whole genome shotgun (WGS) entry which is preliminary data.</text>
</comment>
<gene>
    <name evidence="2" type="ORF">BV898_07839</name>
</gene>
<feature type="region of interest" description="Disordered" evidence="1">
    <location>
        <begin position="1"/>
        <end position="35"/>
    </location>
</feature>
<name>A0A1W0WS86_HYPEX</name>
<dbReference type="OrthoDB" id="10581667at2759"/>
<feature type="region of interest" description="Disordered" evidence="1">
    <location>
        <begin position="192"/>
        <end position="266"/>
    </location>
</feature>
<organism evidence="2 3">
    <name type="scientific">Hypsibius exemplaris</name>
    <name type="common">Freshwater tardigrade</name>
    <dbReference type="NCBI Taxonomy" id="2072580"/>
    <lineage>
        <taxon>Eukaryota</taxon>
        <taxon>Metazoa</taxon>
        <taxon>Ecdysozoa</taxon>
        <taxon>Tardigrada</taxon>
        <taxon>Eutardigrada</taxon>
        <taxon>Parachela</taxon>
        <taxon>Hypsibioidea</taxon>
        <taxon>Hypsibiidae</taxon>
        <taxon>Hypsibius</taxon>
    </lineage>
</organism>
<protein>
    <submittedName>
        <fullName evidence="2">Uncharacterized protein</fullName>
    </submittedName>
</protein>
<accession>A0A1W0WS86</accession>
<dbReference type="AlphaFoldDB" id="A0A1W0WS86"/>
<dbReference type="Proteomes" id="UP000192578">
    <property type="component" value="Unassembled WGS sequence"/>
</dbReference>